<sequence length="325" mass="36175">MSSPSQYMGLLYLEAGFYGVYLVTFSVAVVYTGRKALQSRLHATLVALITFLFLSSSVNFIIDVYSTRKLLIHDVTYGNTASNLAQRKLQSFLRLLRISIFGLNISLADALLVWRCAVLWSYRRVVVVTSVFLIIIEIALGLAVITTEVREHQIALREVWPNPLPAEYHQESIIVGRVNKAHYITMLLLNLSMTIGIASRIWHVSRTIHKSSGPSVRYSRIAHIILESGILYAILMVLVMITSLVPSVGQVTRNIFLLVLYYAVGMIPTIVTVLVTLSKTTEYVSQVSDTHTTRVVFAPGPEEFRLSVDTTTAESDPDVKAKAGI</sequence>
<reference evidence="2 3" key="1">
    <citation type="journal article" date="2016" name="Mol. Biol. Evol.">
        <title>Comparative Genomics of Early-Diverging Mushroom-Forming Fungi Provides Insights into the Origins of Lignocellulose Decay Capabilities.</title>
        <authorList>
            <person name="Nagy L.G."/>
            <person name="Riley R."/>
            <person name="Tritt A."/>
            <person name="Adam C."/>
            <person name="Daum C."/>
            <person name="Floudas D."/>
            <person name="Sun H."/>
            <person name="Yadav J.S."/>
            <person name="Pangilinan J."/>
            <person name="Larsson K.H."/>
            <person name="Matsuura K."/>
            <person name="Barry K."/>
            <person name="Labutti K."/>
            <person name="Kuo R."/>
            <person name="Ohm R.A."/>
            <person name="Bhattacharya S.S."/>
            <person name="Shirouzu T."/>
            <person name="Yoshinaga Y."/>
            <person name="Martin F.M."/>
            <person name="Grigoriev I.V."/>
            <person name="Hibbett D.S."/>
        </authorList>
    </citation>
    <scope>NUCLEOTIDE SEQUENCE [LARGE SCALE GENOMIC DNA]</scope>
    <source>
        <strain evidence="2 3">HHB14362 ss-1</strain>
    </source>
</reference>
<dbReference type="OrthoDB" id="3259206at2759"/>
<feature type="transmembrane region" description="Helical" evidence="1">
    <location>
        <begin position="12"/>
        <end position="31"/>
    </location>
</feature>
<protein>
    <submittedName>
        <fullName evidence="2">Uncharacterized protein</fullName>
    </submittedName>
</protein>
<keyword evidence="3" id="KW-1185">Reference proteome</keyword>
<dbReference type="Proteomes" id="UP000076761">
    <property type="component" value="Unassembled WGS sequence"/>
</dbReference>
<evidence type="ECO:0000256" key="1">
    <source>
        <dbReference type="SAM" id="Phobius"/>
    </source>
</evidence>
<proteinExistence type="predicted"/>
<accession>A0A165R9L7</accession>
<feature type="transmembrane region" description="Helical" evidence="1">
    <location>
        <begin position="92"/>
        <end position="113"/>
    </location>
</feature>
<organism evidence="2 3">
    <name type="scientific">Neolentinus lepideus HHB14362 ss-1</name>
    <dbReference type="NCBI Taxonomy" id="1314782"/>
    <lineage>
        <taxon>Eukaryota</taxon>
        <taxon>Fungi</taxon>
        <taxon>Dikarya</taxon>
        <taxon>Basidiomycota</taxon>
        <taxon>Agaricomycotina</taxon>
        <taxon>Agaricomycetes</taxon>
        <taxon>Gloeophyllales</taxon>
        <taxon>Gloeophyllaceae</taxon>
        <taxon>Neolentinus</taxon>
    </lineage>
</organism>
<gene>
    <name evidence="2" type="ORF">NEOLEDRAFT_1179953</name>
</gene>
<evidence type="ECO:0000313" key="3">
    <source>
        <dbReference type="Proteomes" id="UP000076761"/>
    </source>
</evidence>
<name>A0A165R9L7_9AGAM</name>
<feature type="transmembrane region" description="Helical" evidence="1">
    <location>
        <begin position="125"/>
        <end position="145"/>
    </location>
</feature>
<dbReference type="EMBL" id="KV425584">
    <property type="protein sequence ID" value="KZT23493.1"/>
    <property type="molecule type" value="Genomic_DNA"/>
</dbReference>
<keyword evidence="1" id="KW-0472">Membrane</keyword>
<feature type="transmembrane region" description="Helical" evidence="1">
    <location>
        <begin position="255"/>
        <end position="277"/>
    </location>
</feature>
<dbReference type="InParanoid" id="A0A165R9L7"/>
<keyword evidence="1" id="KW-1133">Transmembrane helix</keyword>
<keyword evidence="1" id="KW-0812">Transmembrane</keyword>
<dbReference type="STRING" id="1314782.A0A165R9L7"/>
<feature type="transmembrane region" description="Helical" evidence="1">
    <location>
        <begin position="181"/>
        <end position="203"/>
    </location>
</feature>
<evidence type="ECO:0000313" key="2">
    <source>
        <dbReference type="EMBL" id="KZT23493.1"/>
    </source>
</evidence>
<feature type="transmembrane region" description="Helical" evidence="1">
    <location>
        <begin position="43"/>
        <end position="62"/>
    </location>
</feature>
<dbReference type="AlphaFoldDB" id="A0A165R9L7"/>
<feature type="transmembrane region" description="Helical" evidence="1">
    <location>
        <begin position="224"/>
        <end position="249"/>
    </location>
</feature>